<dbReference type="InterPro" id="IPR036135">
    <property type="entry name" value="MoeA_linker/N_sf"/>
</dbReference>
<evidence type="ECO:0000313" key="8">
    <source>
        <dbReference type="EMBL" id="MFC3051088.1"/>
    </source>
</evidence>
<evidence type="ECO:0000256" key="5">
    <source>
        <dbReference type="ARBA" id="ARBA00047317"/>
    </source>
</evidence>
<keyword evidence="4 6" id="KW-0501">Molybdenum cofactor biosynthesis</keyword>
<dbReference type="RefSeq" id="WP_194212056.1">
    <property type="nucleotide sequence ID" value="NZ_CP061205.1"/>
</dbReference>
<dbReference type="SUPFAM" id="SSF63882">
    <property type="entry name" value="MoeA N-terminal region -like"/>
    <property type="match status" value="1"/>
</dbReference>
<keyword evidence="6" id="KW-0479">Metal-binding</keyword>
<evidence type="ECO:0000256" key="4">
    <source>
        <dbReference type="ARBA" id="ARBA00023150"/>
    </source>
</evidence>
<reference evidence="9" key="1">
    <citation type="journal article" date="2019" name="Int. J. Syst. Evol. Microbiol.">
        <title>The Global Catalogue of Microorganisms (GCM) 10K type strain sequencing project: providing services to taxonomists for standard genome sequencing and annotation.</title>
        <authorList>
            <consortium name="The Broad Institute Genomics Platform"/>
            <consortium name="The Broad Institute Genome Sequencing Center for Infectious Disease"/>
            <person name="Wu L."/>
            <person name="Ma J."/>
        </authorList>
    </citation>
    <scope>NUCLEOTIDE SEQUENCE [LARGE SCALE GENOMIC DNA]</scope>
    <source>
        <strain evidence="9">KCTC 62164</strain>
    </source>
</reference>
<dbReference type="InterPro" id="IPR005110">
    <property type="entry name" value="MoeA_linker/N"/>
</dbReference>
<evidence type="ECO:0000256" key="3">
    <source>
        <dbReference type="ARBA" id="ARBA00010763"/>
    </source>
</evidence>
<dbReference type="InterPro" id="IPR036688">
    <property type="entry name" value="MoeA_C_domain_IV_sf"/>
</dbReference>
<dbReference type="PROSITE" id="PS01079">
    <property type="entry name" value="MOCF_BIOSYNTHESIS_2"/>
    <property type="match status" value="1"/>
</dbReference>
<dbReference type="InterPro" id="IPR036425">
    <property type="entry name" value="MoaB/Mog-like_dom_sf"/>
</dbReference>
<name>A0ABV7D240_9PROT</name>
<comment type="catalytic activity">
    <reaction evidence="5">
        <text>adenylyl-molybdopterin + molybdate = Mo-molybdopterin + AMP + H(+)</text>
        <dbReference type="Rhea" id="RHEA:35047"/>
        <dbReference type="ChEBI" id="CHEBI:15378"/>
        <dbReference type="ChEBI" id="CHEBI:36264"/>
        <dbReference type="ChEBI" id="CHEBI:62727"/>
        <dbReference type="ChEBI" id="CHEBI:71302"/>
        <dbReference type="ChEBI" id="CHEBI:456215"/>
        <dbReference type="EC" id="2.10.1.1"/>
    </reaction>
</comment>
<comment type="caution">
    <text evidence="8">The sequence shown here is derived from an EMBL/GenBank/DDBJ whole genome shotgun (WGS) entry which is preliminary data.</text>
</comment>
<dbReference type="Pfam" id="PF03453">
    <property type="entry name" value="MoeA_N"/>
    <property type="match status" value="1"/>
</dbReference>
<dbReference type="InterPro" id="IPR008284">
    <property type="entry name" value="MoCF_biosynth_CS"/>
</dbReference>
<dbReference type="Proteomes" id="UP001595444">
    <property type="component" value="Unassembled WGS sequence"/>
</dbReference>
<protein>
    <recommendedName>
        <fullName evidence="6">Molybdopterin molybdenumtransferase</fullName>
        <ecNumber evidence="6">2.10.1.1</ecNumber>
    </recommendedName>
</protein>
<dbReference type="InterPro" id="IPR038987">
    <property type="entry name" value="MoeA-like"/>
</dbReference>
<dbReference type="EMBL" id="JBHRSL010000002">
    <property type="protein sequence ID" value="MFC3051088.1"/>
    <property type="molecule type" value="Genomic_DNA"/>
</dbReference>
<comment type="cofactor">
    <cofactor evidence="6">
        <name>Mg(2+)</name>
        <dbReference type="ChEBI" id="CHEBI:18420"/>
    </cofactor>
</comment>
<gene>
    <name evidence="8" type="primary">glp</name>
    <name evidence="8" type="ORF">ACFOKA_04120</name>
</gene>
<keyword evidence="6" id="KW-0808">Transferase</keyword>
<dbReference type="Gene3D" id="2.40.340.10">
    <property type="entry name" value="MoeA, C-terminal, domain IV"/>
    <property type="match status" value="1"/>
</dbReference>
<evidence type="ECO:0000259" key="7">
    <source>
        <dbReference type="SMART" id="SM00852"/>
    </source>
</evidence>
<evidence type="ECO:0000256" key="1">
    <source>
        <dbReference type="ARBA" id="ARBA00002901"/>
    </source>
</evidence>
<dbReference type="SUPFAM" id="SSF63867">
    <property type="entry name" value="MoeA C-terminal domain-like"/>
    <property type="match status" value="1"/>
</dbReference>
<dbReference type="SUPFAM" id="SSF53218">
    <property type="entry name" value="Molybdenum cofactor biosynthesis proteins"/>
    <property type="match status" value="1"/>
</dbReference>
<comment type="similarity">
    <text evidence="3 6">Belongs to the MoeA family.</text>
</comment>
<dbReference type="Gene3D" id="3.40.980.10">
    <property type="entry name" value="MoaB/Mog-like domain"/>
    <property type="match status" value="1"/>
</dbReference>
<evidence type="ECO:0000256" key="2">
    <source>
        <dbReference type="ARBA" id="ARBA00005046"/>
    </source>
</evidence>
<comment type="function">
    <text evidence="1 6">Catalyzes the insertion of molybdate into adenylated molybdopterin with the concomitant release of AMP.</text>
</comment>
<dbReference type="EC" id="2.10.1.1" evidence="6"/>
<evidence type="ECO:0000256" key="6">
    <source>
        <dbReference type="RuleBase" id="RU365090"/>
    </source>
</evidence>
<feature type="domain" description="MoaB/Mog" evidence="7">
    <location>
        <begin position="175"/>
        <end position="313"/>
    </location>
</feature>
<dbReference type="SMART" id="SM00852">
    <property type="entry name" value="MoCF_biosynth"/>
    <property type="match status" value="1"/>
</dbReference>
<organism evidence="8 9">
    <name type="scientific">Kordiimonas pumila</name>
    <dbReference type="NCBI Taxonomy" id="2161677"/>
    <lineage>
        <taxon>Bacteria</taxon>
        <taxon>Pseudomonadati</taxon>
        <taxon>Pseudomonadota</taxon>
        <taxon>Alphaproteobacteria</taxon>
        <taxon>Kordiimonadales</taxon>
        <taxon>Kordiimonadaceae</taxon>
        <taxon>Kordiimonas</taxon>
    </lineage>
</organism>
<dbReference type="NCBIfam" id="NF045515">
    <property type="entry name" value="Glp_gephyrin"/>
    <property type="match status" value="1"/>
</dbReference>
<keyword evidence="6" id="KW-0500">Molybdenum</keyword>
<proteinExistence type="inferred from homology"/>
<dbReference type="PANTHER" id="PTHR10192">
    <property type="entry name" value="MOLYBDOPTERIN BIOSYNTHESIS PROTEIN"/>
    <property type="match status" value="1"/>
</dbReference>
<dbReference type="PANTHER" id="PTHR10192:SF5">
    <property type="entry name" value="GEPHYRIN"/>
    <property type="match status" value="1"/>
</dbReference>
<keyword evidence="6" id="KW-0460">Magnesium</keyword>
<dbReference type="Pfam" id="PF00994">
    <property type="entry name" value="MoCF_biosynth"/>
    <property type="match status" value="1"/>
</dbReference>
<dbReference type="Pfam" id="PF03454">
    <property type="entry name" value="MoeA_C"/>
    <property type="match status" value="1"/>
</dbReference>
<sequence length="397" mass="41592">MITVEEAFKKIVGTANPLDTESLPLHVASGRVLAAPIKARRSQPGCDMSAMDGYAVRSNDLTGGEISFTVIGESAAGNPFQGTVKSGEAVRIYTGAAIPSGADQVVIQENTGPSDVGIFTDEPAQPFANIRSAGYDFTEKQTLLEAGSFLSPRSFGMIASGGHGQVMVHRAPKVAILATGDELVRADQPTFLPHQTVSSTTSQLMALISDCGATPIDLGQAGDTLPALKKALLLAQDADILLTIGGASVGDKDLIQEALNNKGMTLNFWKVAMRPGKPLIFGTHSKQYIMGLPGNPASAFVCALVFLRPLIDKMMGRPAPLPTGVALPVATNLPENGPRQHYMRARLIGTPGARQVDPAVSQDSGHLSVLAMSDGLIIRPPHAPAVQAGTMVPFLPF</sequence>
<comment type="pathway">
    <text evidence="2 6">Cofactor biosynthesis; molybdopterin biosynthesis.</text>
</comment>
<dbReference type="Gene3D" id="2.170.190.11">
    <property type="entry name" value="Molybdopterin biosynthesis moea protein, domain 3"/>
    <property type="match status" value="1"/>
</dbReference>
<accession>A0ABV7D240</accession>
<dbReference type="InterPro" id="IPR001453">
    <property type="entry name" value="MoaB/Mog_dom"/>
</dbReference>
<dbReference type="Gene3D" id="3.90.105.10">
    <property type="entry name" value="Molybdopterin biosynthesis moea protein, domain 2"/>
    <property type="match status" value="1"/>
</dbReference>
<keyword evidence="9" id="KW-1185">Reference proteome</keyword>
<dbReference type="CDD" id="cd00887">
    <property type="entry name" value="MoeA"/>
    <property type="match status" value="1"/>
</dbReference>
<dbReference type="InterPro" id="IPR005111">
    <property type="entry name" value="MoeA_C_domain_IV"/>
</dbReference>
<evidence type="ECO:0000313" key="9">
    <source>
        <dbReference type="Proteomes" id="UP001595444"/>
    </source>
</evidence>